<evidence type="ECO:0000256" key="5">
    <source>
        <dbReference type="SAM" id="Phobius"/>
    </source>
</evidence>
<accession>N9VPX3</accession>
<dbReference type="Gene3D" id="1.20.120.1630">
    <property type="match status" value="1"/>
</dbReference>
<dbReference type="RefSeq" id="WP_005346941.1">
    <property type="nucleotide sequence ID" value="NZ_APVG01000003.1"/>
</dbReference>
<evidence type="ECO:0000313" key="6">
    <source>
        <dbReference type="EMBL" id="ENY73598.1"/>
    </source>
</evidence>
<dbReference type="GO" id="GO:0012505">
    <property type="term" value="C:endomembrane system"/>
    <property type="evidence" value="ECO:0007669"/>
    <property type="project" value="UniProtKB-SubCell"/>
</dbReference>
<feature type="transmembrane region" description="Helical" evidence="5">
    <location>
        <begin position="12"/>
        <end position="31"/>
    </location>
</feature>
<name>N9VPX3_9GAMM</name>
<dbReference type="PANTHER" id="PTHR12714:SF24">
    <property type="entry name" value="SLR1182 PROTEIN"/>
    <property type="match status" value="1"/>
</dbReference>
<sequence>MKQIRFSIEALYGCLGHLPPPLVFLCCAMGMALPGELNGPDNLFWSLLVVCLAVVGALIALWALLGLKLRHTTVDPIHPELSSVLVTTGAYRIGRNPMYLSLLIWLMAWGSWLQGGWWGGVLFWLWIDRVQIPREERALTTRFGSHYLEYCRRVRRWC</sequence>
<keyword evidence="4 5" id="KW-0472">Membrane</keyword>
<dbReference type="PANTHER" id="PTHR12714">
    <property type="entry name" value="PROTEIN-S ISOPRENYLCYSTEINE O-METHYLTRANSFERASE"/>
    <property type="match status" value="1"/>
</dbReference>
<dbReference type="EMBL" id="APVG01000003">
    <property type="protein sequence ID" value="ENY73598.1"/>
    <property type="molecule type" value="Genomic_DNA"/>
</dbReference>
<dbReference type="PATRIC" id="fig|1268237.3.peg.490"/>
<dbReference type="GO" id="GO:0016740">
    <property type="term" value="F:transferase activity"/>
    <property type="evidence" value="ECO:0007669"/>
    <property type="project" value="UniProtKB-ARBA"/>
</dbReference>
<reference evidence="6 7" key="1">
    <citation type="journal article" date="2013" name="Genome Announc.">
        <title>Draft Genome Sequence of the Aeromonas diversa Type Strain.</title>
        <authorList>
            <person name="Farfan M."/>
            <person name="Spataro N."/>
            <person name="Sanglas A."/>
            <person name="Albarral V."/>
            <person name="Loren J.G."/>
            <person name="Bosch E."/>
            <person name="Fuste M.C."/>
        </authorList>
    </citation>
    <scope>NUCLEOTIDE SEQUENCE [LARGE SCALE GENOMIC DNA]</scope>
    <source>
        <strain evidence="6 7">2478-85</strain>
    </source>
</reference>
<evidence type="ECO:0008006" key="8">
    <source>
        <dbReference type="Google" id="ProtNLM"/>
    </source>
</evidence>
<keyword evidence="2 5" id="KW-0812">Transmembrane</keyword>
<feature type="transmembrane region" description="Helical" evidence="5">
    <location>
        <begin position="102"/>
        <end position="127"/>
    </location>
</feature>
<keyword evidence="7" id="KW-1185">Reference proteome</keyword>
<dbReference type="Proteomes" id="UP000023775">
    <property type="component" value="Unassembled WGS sequence"/>
</dbReference>
<proteinExistence type="predicted"/>
<keyword evidence="3 5" id="KW-1133">Transmembrane helix</keyword>
<evidence type="ECO:0000256" key="2">
    <source>
        <dbReference type="ARBA" id="ARBA00022692"/>
    </source>
</evidence>
<evidence type="ECO:0000256" key="3">
    <source>
        <dbReference type="ARBA" id="ARBA00022989"/>
    </source>
</evidence>
<organism evidence="6 7">
    <name type="scientific">Aeromonas diversa CDC 2478-85</name>
    <dbReference type="NCBI Taxonomy" id="1268237"/>
    <lineage>
        <taxon>Bacteria</taxon>
        <taxon>Pseudomonadati</taxon>
        <taxon>Pseudomonadota</taxon>
        <taxon>Gammaproteobacteria</taxon>
        <taxon>Aeromonadales</taxon>
        <taxon>Aeromonadaceae</taxon>
        <taxon>Aeromonas</taxon>
    </lineage>
</organism>
<dbReference type="eggNOG" id="COG2020">
    <property type="taxonomic scope" value="Bacteria"/>
</dbReference>
<protein>
    <recommendedName>
        <fullName evidence="8">Isoprenylcysteine carboxyl methyltransferase</fullName>
    </recommendedName>
</protein>
<dbReference type="Pfam" id="PF04191">
    <property type="entry name" value="PEMT"/>
    <property type="match status" value="1"/>
</dbReference>
<feature type="transmembrane region" description="Helical" evidence="5">
    <location>
        <begin position="43"/>
        <end position="65"/>
    </location>
</feature>
<comment type="caution">
    <text evidence="6">The sequence shown here is derived from an EMBL/GenBank/DDBJ whole genome shotgun (WGS) entry which is preliminary data.</text>
</comment>
<evidence type="ECO:0000256" key="4">
    <source>
        <dbReference type="ARBA" id="ARBA00023136"/>
    </source>
</evidence>
<evidence type="ECO:0000313" key="7">
    <source>
        <dbReference type="Proteomes" id="UP000023775"/>
    </source>
</evidence>
<evidence type="ECO:0000256" key="1">
    <source>
        <dbReference type="ARBA" id="ARBA00004127"/>
    </source>
</evidence>
<dbReference type="AlphaFoldDB" id="N9VPX3"/>
<comment type="subcellular location">
    <subcellularLocation>
        <location evidence="1">Endomembrane system</location>
        <topology evidence="1">Multi-pass membrane protein</topology>
    </subcellularLocation>
</comment>
<dbReference type="InterPro" id="IPR007318">
    <property type="entry name" value="Phopholipid_MeTrfase"/>
</dbReference>
<gene>
    <name evidence="6" type="ORF">G114_02504</name>
</gene>